<evidence type="ECO:0000313" key="1">
    <source>
        <dbReference type="EMBL" id="MDQ6597924.1"/>
    </source>
</evidence>
<sequence>MQINLTDREMELLRRLLNTESKNDRCTGEQAEIYENIIMKIDKRMSLKRL</sequence>
<keyword evidence="2" id="KW-1185">Reference proteome</keyword>
<comment type="caution">
    <text evidence="1">The sequence shown here is derived from an EMBL/GenBank/DDBJ whole genome shotgun (WGS) entry which is preliminary data.</text>
</comment>
<dbReference type="Proteomes" id="UP001178888">
    <property type="component" value="Unassembled WGS sequence"/>
</dbReference>
<reference evidence="1" key="1">
    <citation type="submission" date="2023-08" db="EMBL/GenBank/DDBJ databases">
        <title>Nitrogen cycling bacteria in agricultural field soils.</title>
        <authorList>
            <person name="Jang J."/>
        </authorList>
    </citation>
    <scope>NUCLEOTIDE SEQUENCE</scope>
    <source>
        <strain evidence="1">PS3-36</strain>
    </source>
</reference>
<dbReference type="RefSeq" id="WP_165976420.1">
    <property type="nucleotide sequence ID" value="NZ_JAVGVR010000001.1"/>
</dbReference>
<organism evidence="1 2">
    <name type="scientific">Bacillus salipaludis</name>
    <dbReference type="NCBI Taxonomy" id="2547811"/>
    <lineage>
        <taxon>Bacteria</taxon>
        <taxon>Bacillati</taxon>
        <taxon>Bacillota</taxon>
        <taxon>Bacilli</taxon>
        <taxon>Bacillales</taxon>
        <taxon>Bacillaceae</taxon>
        <taxon>Bacillus</taxon>
    </lineage>
</organism>
<dbReference type="AlphaFoldDB" id="A0AA90QXD7"/>
<dbReference type="EMBL" id="JAVGVR010000001">
    <property type="protein sequence ID" value="MDQ6597924.1"/>
    <property type="molecule type" value="Genomic_DNA"/>
</dbReference>
<accession>A0AA90QXD7</accession>
<gene>
    <name evidence="1" type="ORF">RCG21_16420</name>
</gene>
<evidence type="ECO:0000313" key="2">
    <source>
        <dbReference type="Proteomes" id="UP001178888"/>
    </source>
</evidence>
<protein>
    <submittedName>
        <fullName evidence="1">Uncharacterized protein</fullName>
    </submittedName>
</protein>
<name>A0AA90QXD7_9BACI</name>
<proteinExistence type="predicted"/>